<dbReference type="GO" id="GO:0022857">
    <property type="term" value="F:transmembrane transporter activity"/>
    <property type="evidence" value="ECO:0007669"/>
    <property type="project" value="InterPro"/>
</dbReference>
<evidence type="ECO:0000256" key="7">
    <source>
        <dbReference type="ARBA" id="ARBA00023136"/>
    </source>
</evidence>
<dbReference type="CDD" id="cd06579">
    <property type="entry name" value="TM_PBP1_transp_AraH_like"/>
    <property type="match status" value="1"/>
</dbReference>
<keyword evidence="2" id="KW-0813">Transport</keyword>
<proteinExistence type="predicted"/>
<name>A0A931MY76_9HYPH</name>
<feature type="transmembrane region" description="Helical" evidence="8">
    <location>
        <begin position="23"/>
        <end position="49"/>
    </location>
</feature>
<evidence type="ECO:0000256" key="1">
    <source>
        <dbReference type="ARBA" id="ARBA00004651"/>
    </source>
</evidence>
<dbReference type="AlphaFoldDB" id="A0A931MY76"/>
<feature type="transmembrane region" description="Helical" evidence="8">
    <location>
        <begin position="56"/>
        <end position="81"/>
    </location>
</feature>
<feature type="transmembrane region" description="Helical" evidence="8">
    <location>
        <begin position="225"/>
        <end position="244"/>
    </location>
</feature>
<dbReference type="RefSeq" id="WP_197311141.1">
    <property type="nucleotide sequence ID" value="NZ_JADZLT010000049.1"/>
</dbReference>
<feature type="transmembrane region" description="Helical" evidence="8">
    <location>
        <begin position="311"/>
        <end position="332"/>
    </location>
</feature>
<gene>
    <name evidence="9" type="ORF">I5731_09740</name>
</gene>
<feature type="transmembrane region" description="Helical" evidence="8">
    <location>
        <begin position="101"/>
        <end position="124"/>
    </location>
</feature>
<evidence type="ECO:0000256" key="6">
    <source>
        <dbReference type="ARBA" id="ARBA00022989"/>
    </source>
</evidence>
<sequence length="353" mass="37008">MPDTTPAAGPRFALPRLGSTERALAVVIALLCLFLALTTDTFFTLVNLLDLLNISAVNVIFAVGLLVVLIAGGIDISFAVAASVVQYLTALALQQIGGGGWISGVLIAGGIGFLLGAFNAALIYHFRIISIVVTIATFNLFFGALMFFTQGVSIYNLPSWWTSRVVLFEMETASGWAELTLPVVVMLAVVFATWLLIRRLTIGRQLYAMGDNPEGARRVGINIGAMHYLAFGWLGITAGIAGLMQAHYAQEVVPNALYGRELDVLAAVVLGGARLGGGRGTILGAILGVALVTITQNGLNLLGVSPYAFKMIVGAVILIAITLSNSGVGDLVTAMKNSARRGAARKADSGVSR</sequence>
<comment type="caution">
    <text evidence="9">The sequence shown here is derived from an EMBL/GenBank/DDBJ whole genome shotgun (WGS) entry which is preliminary data.</text>
</comment>
<dbReference type="PANTHER" id="PTHR32196:SF21">
    <property type="entry name" value="ABC TRANSPORTER PERMEASE PROTEIN YPHD-RELATED"/>
    <property type="match status" value="1"/>
</dbReference>
<dbReference type="Pfam" id="PF02653">
    <property type="entry name" value="BPD_transp_2"/>
    <property type="match status" value="1"/>
</dbReference>
<keyword evidence="7 8" id="KW-0472">Membrane</keyword>
<reference evidence="9" key="1">
    <citation type="submission" date="2020-12" db="EMBL/GenBank/DDBJ databases">
        <title>Methylobrevis albus sp. nov., isolated from fresh water lack sediment.</title>
        <authorList>
            <person name="Zou Q."/>
        </authorList>
    </citation>
    <scope>NUCLEOTIDE SEQUENCE</scope>
    <source>
        <strain evidence="9">L22</strain>
    </source>
</reference>
<evidence type="ECO:0000313" key="10">
    <source>
        <dbReference type="Proteomes" id="UP000631694"/>
    </source>
</evidence>
<accession>A0A931MY76</accession>
<protein>
    <submittedName>
        <fullName evidence="9">ABC transporter permease</fullName>
    </submittedName>
</protein>
<keyword evidence="4" id="KW-0997">Cell inner membrane</keyword>
<keyword evidence="5 8" id="KW-0812">Transmembrane</keyword>
<organism evidence="9 10">
    <name type="scientific">Methylobrevis albus</name>
    <dbReference type="NCBI Taxonomy" id="2793297"/>
    <lineage>
        <taxon>Bacteria</taxon>
        <taxon>Pseudomonadati</taxon>
        <taxon>Pseudomonadota</taxon>
        <taxon>Alphaproteobacteria</taxon>
        <taxon>Hyphomicrobiales</taxon>
        <taxon>Pleomorphomonadaceae</taxon>
        <taxon>Methylobrevis</taxon>
    </lineage>
</organism>
<dbReference type="GO" id="GO:0005886">
    <property type="term" value="C:plasma membrane"/>
    <property type="evidence" value="ECO:0007669"/>
    <property type="project" value="UniProtKB-SubCell"/>
</dbReference>
<dbReference type="InterPro" id="IPR001851">
    <property type="entry name" value="ABC_transp_permease"/>
</dbReference>
<feature type="transmembrane region" description="Helical" evidence="8">
    <location>
        <begin position="175"/>
        <end position="197"/>
    </location>
</feature>
<evidence type="ECO:0000256" key="3">
    <source>
        <dbReference type="ARBA" id="ARBA00022475"/>
    </source>
</evidence>
<comment type="subcellular location">
    <subcellularLocation>
        <location evidence="1">Cell membrane</location>
        <topology evidence="1">Multi-pass membrane protein</topology>
    </subcellularLocation>
</comment>
<dbReference type="PANTHER" id="PTHR32196">
    <property type="entry name" value="ABC TRANSPORTER PERMEASE PROTEIN YPHD-RELATED-RELATED"/>
    <property type="match status" value="1"/>
</dbReference>
<evidence type="ECO:0000256" key="5">
    <source>
        <dbReference type="ARBA" id="ARBA00022692"/>
    </source>
</evidence>
<keyword evidence="6 8" id="KW-1133">Transmembrane helix</keyword>
<evidence type="ECO:0000313" key="9">
    <source>
        <dbReference type="EMBL" id="MBH0238102.1"/>
    </source>
</evidence>
<dbReference type="Proteomes" id="UP000631694">
    <property type="component" value="Unassembled WGS sequence"/>
</dbReference>
<evidence type="ECO:0000256" key="4">
    <source>
        <dbReference type="ARBA" id="ARBA00022519"/>
    </source>
</evidence>
<feature type="transmembrane region" description="Helical" evidence="8">
    <location>
        <begin position="131"/>
        <end position="155"/>
    </location>
</feature>
<feature type="transmembrane region" description="Helical" evidence="8">
    <location>
        <begin position="280"/>
        <end position="299"/>
    </location>
</feature>
<dbReference type="EMBL" id="JADZLT010000049">
    <property type="protein sequence ID" value="MBH0238102.1"/>
    <property type="molecule type" value="Genomic_DNA"/>
</dbReference>
<evidence type="ECO:0000256" key="8">
    <source>
        <dbReference type="SAM" id="Phobius"/>
    </source>
</evidence>
<keyword evidence="10" id="KW-1185">Reference proteome</keyword>
<keyword evidence="3" id="KW-1003">Cell membrane</keyword>
<evidence type="ECO:0000256" key="2">
    <source>
        <dbReference type="ARBA" id="ARBA00022448"/>
    </source>
</evidence>